<proteinExistence type="predicted"/>
<dbReference type="GO" id="GO:0004674">
    <property type="term" value="F:protein serine/threonine kinase activity"/>
    <property type="evidence" value="ECO:0007669"/>
    <property type="project" value="UniProtKB-KW"/>
</dbReference>
<gene>
    <name evidence="12" type="ORF">K470DRAFT_219830</name>
</gene>
<evidence type="ECO:0000256" key="3">
    <source>
        <dbReference type="ARBA" id="ARBA00022679"/>
    </source>
</evidence>
<dbReference type="AlphaFoldDB" id="A0A6A7BVD8"/>
<dbReference type="SMART" id="SM00220">
    <property type="entry name" value="S_TKc"/>
    <property type="match status" value="1"/>
</dbReference>
<feature type="compositionally biased region" description="Polar residues" evidence="10">
    <location>
        <begin position="94"/>
        <end position="115"/>
    </location>
</feature>
<keyword evidence="2" id="KW-0723">Serine/threonine-protein kinase</keyword>
<dbReference type="GO" id="GO:0005524">
    <property type="term" value="F:ATP binding"/>
    <property type="evidence" value="ECO:0007669"/>
    <property type="project" value="UniProtKB-UniRule"/>
</dbReference>
<keyword evidence="5" id="KW-0418">Kinase</keyword>
<dbReference type="InterPro" id="IPR017441">
    <property type="entry name" value="Protein_kinase_ATP_BS"/>
</dbReference>
<dbReference type="InterPro" id="IPR000719">
    <property type="entry name" value="Prot_kinase_dom"/>
</dbReference>
<feature type="non-terminal residue" evidence="12">
    <location>
        <position position="1"/>
    </location>
</feature>
<accession>A0A6A7BVD8</accession>
<evidence type="ECO:0000313" key="13">
    <source>
        <dbReference type="Proteomes" id="UP000799421"/>
    </source>
</evidence>
<keyword evidence="13" id="KW-1185">Reference proteome</keyword>
<comment type="catalytic activity">
    <reaction evidence="7">
        <text>L-threonyl-[protein] + ATP = O-phospho-L-threonyl-[protein] + ADP + H(+)</text>
        <dbReference type="Rhea" id="RHEA:46608"/>
        <dbReference type="Rhea" id="RHEA-COMP:11060"/>
        <dbReference type="Rhea" id="RHEA-COMP:11605"/>
        <dbReference type="ChEBI" id="CHEBI:15378"/>
        <dbReference type="ChEBI" id="CHEBI:30013"/>
        <dbReference type="ChEBI" id="CHEBI:30616"/>
        <dbReference type="ChEBI" id="CHEBI:61977"/>
        <dbReference type="ChEBI" id="CHEBI:456216"/>
        <dbReference type="EC" id="2.7.11.1"/>
    </reaction>
</comment>
<dbReference type="EMBL" id="MU005997">
    <property type="protein sequence ID" value="KAF2859170.1"/>
    <property type="molecule type" value="Genomic_DNA"/>
</dbReference>
<protein>
    <recommendedName>
        <fullName evidence="1">non-specific serine/threonine protein kinase</fullName>
        <ecNumber evidence="1">2.7.11.1</ecNumber>
    </recommendedName>
</protein>
<dbReference type="Gene3D" id="1.10.510.10">
    <property type="entry name" value="Transferase(Phosphotransferase) domain 1"/>
    <property type="match status" value="1"/>
</dbReference>
<name>A0A6A7BVD8_9PEZI</name>
<keyword evidence="4 9" id="KW-0547">Nucleotide-binding</keyword>
<evidence type="ECO:0000256" key="5">
    <source>
        <dbReference type="ARBA" id="ARBA00022777"/>
    </source>
</evidence>
<sequence length="381" mass="43309">EPPNQFVPGDCHPTFLGDSLDSEQYKIVHKLGYGNFSSVWAARDRKYYFSPSEEKYVAVKIRRARVKIGEVGMLRDISDIKTDHPGRRHLHTSIQKSTEPMNASSKTCSELPLNSSREKVSTRNPACQGKLAKEVYRQVLLDVDGLHQLGIAHGNTRLGLDAQTLRKKQFIRKMGTPAIHEVVRLLDQPLDPGVPVYQILFNLTPVPPTPTLPNIKILGDSQAFHHANAPDTLDAGMDTQPAEVVLKQKLDHRVDYWNLGCMLCELMTGQRAFNSLGISNKQLLFSVMDMTRQEMPKRGESAWKSLQEHKVEDDGERKIHRRSGSLFDLVEEFMRHTRSIAMSPQWFIDTPHGNDSHGMTFLYGREDEKRLRGVCIWWNGC</sequence>
<evidence type="ECO:0000256" key="4">
    <source>
        <dbReference type="ARBA" id="ARBA00022741"/>
    </source>
</evidence>
<dbReference type="Gene3D" id="3.30.200.20">
    <property type="entry name" value="Phosphorylase Kinase, domain 1"/>
    <property type="match status" value="1"/>
</dbReference>
<evidence type="ECO:0000256" key="8">
    <source>
        <dbReference type="ARBA" id="ARBA00048679"/>
    </source>
</evidence>
<evidence type="ECO:0000256" key="9">
    <source>
        <dbReference type="PROSITE-ProRule" id="PRU10141"/>
    </source>
</evidence>
<dbReference type="PANTHER" id="PTHR47634:SF9">
    <property type="entry name" value="PROTEIN KINASE DOMAIN-CONTAINING PROTEIN-RELATED"/>
    <property type="match status" value="1"/>
</dbReference>
<dbReference type="InterPro" id="IPR011009">
    <property type="entry name" value="Kinase-like_dom_sf"/>
</dbReference>
<reference evidence="12" key="1">
    <citation type="journal article" date="2020" name="Stud. Mycol.">
        <title>101 Dothideomycetes genomes: a test case for predicting lifestyles and emergence of pathogens.</title>
        <authorList>
            <person name="Haridas S."/>
            <person name="Albert R."/>
            <person name="Binder M."/>
            <person name="Bloem J."/>
            <person name="Labutti K."/>
            <person name="Salamov A."/>
            <person name="Andreopoulos B."/>
            <person name="Baker S."/>
            <person name="Barry K."/>
            <person name="Bills G."/>
            <person name="Bluhm B."/>
            <person name="Cannon C."/>
            <person name="Castanera R."/>
            <person name="Culley D."/>
            <person name="Daum C."/>
            <person name="Ezra D."/>
            <person name="Gonzalez J."/>
            <person name="Henrissat B."/>
            <person name="Kuo A."/>
            <person name="Liang C."/>
            <person name="Lipzen A."/>
            <person name="Lutzoni F."/>
            <person name="Magnuson J."/>
            <person name="Mondo S."/>
            <person name="Nolan M."/>
            <person name="Ohm R."/>
            <person name="Pangilinan J."/>
            <person name="Park H.-J."/>
            <person name="Ramirez L."/>
            <person name="Alfaro M."/>
            <person name="Sun H."/>
            <person name="Tritt A."/>
            <person name="Yoshinaga Y."/>
            <person name="Zwiers L.-H."/>
            <person name="Turgeon B."/>
            <person name="Goodwin S."/>
            <person name="Spatafora J."/>
            <person name="Crous P."/>
            <person name="Grigoriev I."/>
        </authorList>
    </citation>
    <scope>NUCLEOTIDE SEQUENCE</scope>
    <source>
        <strain evidence="12">CBS 480.64</strain>
    </source>
</reference>
<dbReference type="GO" id="GO:0050684">
    <property type="term" value="P:regulation of mRNA processing"/>
    <property type="evidence" value="ECO:0007669"/>
    <property type="project" value="TreeGrafter"/>
</dbReference>
<keyword evidence="3" id="KW-0808">Transferase</keyword>
<evidence type="ECO:0000256" key="6">
    <source>
        <dbReference type="ARBA" id="ARBA00022840"/>
    </source>
</evidence>
<evidence type="ECO:0000256" key="1">
    <source>
        <dbReference type="ARBA" id="ARBA00012513"/>
    </source>
</evidence>
<dbReference type="Proteomes" id="UP000799421">
    <property type="component" value="Unassembled WGS sequence"/>
</dbReference>
<dbReference type="EC" id="2.7.11.1" evidence="1"/>
<dbReference type="PROSITE" id="PS00107">
    <property type="entry name" value="PROTEIN_KINASE_ATP"/>
    <property type="match status" value="1"/>
</dbReference>
<dbReference type="GO" id="GO:0005737">
    <property type="term" value="C:cytoplasm"/>
    <property type="evidence" value="ECO:0007669"/>
    <property type="project" value="TreeGrafter"/>
</dbReference>
<evidence type="ECO:0000256" key="2">
    <source>
        <dbReference type="ARBA" id="ARBA00022527"/>
    </source>
</evidence>
<dbReference type="GO" id="GO:0000245">
    <property type="term" value="P:spliceosomal complex assembly"/>
    <property type="evidence" value="ECO:0007669"/>
    <property type="project" value="TreeGrafter"/>
</dbReference>
<evidence type="ECO:0000256" key="7">
    <source>
        <dbReference type="ARBA" id="ARBA00047899"/>
    </source>
</evidence>
<organism evidence="12 13">
    <name type="scientific">Piedraia hortae CBS 480.64</name>
    <dbReference type="NCBI Taxonomy" id="1314780"/>
    <lineage>
        <taxon>Eukaryota</taxon>
        <taxon>Fungi</taxon>
        <taxon>Dikarya</taxon>
        <taxon>Ascomycota</taxon>
        <taxon>Pezizomycotina</taxon>
        <taxon>Dothideomycetes</taxon>
        <taxon>Dothideomycetidae</taxon>
        <taxon>Capnodiales</taxon>
        <taxon>Piedraiaceae</taxon>
        <taxon>Piedraia</taxon>
    </lineage>
</organism>
<evidence type="ECO:0000313" key="12">
    <source>
        <dbReference type="EMBL" id="KAF2859170.1"/>
    </source>
</evidence>
<evidence type="ECO:0000259" key="11">
    <source>
        <dbReference type="PROSITE" id="PS50011"/>
    </source>
</evidence>
<feature type="binding site" evidence="9">
    <location>
        <position position="60"/>
    </location>
    <ligand>
        <name>ATP</name>
        <dbReference type="ChEBI" id="CHEBI:30616"/>
    </ligand>
</feature>
<dbReference type="PROSITE" id="PS50011">
    <property type="entry name" value="PROTEIN_KINASE_DOM"/>
    <property type="match status" value="1"/>
</dbReference>
<feature type="domain" description="Protein kinase" evidence="11">
    <location>
        <begin position="25"/>
        <end position="334"/>
    </location>
</feature>
<feature type="region of interest" description="Disordered" evidence="10">
    <location>
        <begin position="94"/>
        <end position="124"/>
    </location>
</feature>
<dbReference type="InterPro" id="IPR051334">
    <property type="entry name" value="SRPK"/>
</dbReference>
<dbReference type="OrthoDB" id="5979581at2759"/>
<evidence type="ECO:0000256" key="10">
    <source>
        <dbReference type="SAM" id="MobiDB-lite"/>
    </source>
</evidence>
<comment type="catalytic activity">
    <reaction evidence="8">
        <text>L-seryl-[protein] + ATP = O-phospho-L-seryl-[protein] + ADP + H(+)</text>
        <dbReference type="Rhea" id="RHEA:17989"/>
        <dbReference type="Rhea" id="RHEA-COMP:9863"/>
        <dbReference type="Rhea" id="RHEA-COMP:11604"/>
        <dbReference type="ChEBI" id="CHEBI:15378"/>
        <dbReference type="ChEBI" id="CHEBI:29999"/>
        <dbReference type="ChEBI" id="CHEBI:30616"/>
        <dbReference type="ChEBI" id="CHEBI:83421"/>
        <dbReference type="ChEBI" id="CHEBI:456216"/>
        <dbReference type="EC" id="2.7.11.1"/>
    </reaction>
</comment>
<dbReference type="GO" id="GO:0005634">
    <property type="term" value="C:nucleus"/>
    <property type="evidence" value="ECO:0007669"/>
    <property type="project" value="TreeGrafter"/>
</dbReference>
<dbReference type="PANTHER" id="PTHR47634">
    <property type="entry name" value="PROTEIN KINASE DOMAIN-CONTAINING PROTEIN-RELATED"/>
    <property type="match status" value="1"/>
</dbReference>
<dbReference type="SUPFAM" id="SSF56112">
    <property type="entry name" value="Protein kinase-like (PK-like)"/>
    <property type="match status" value="1"/>
</dbReference>
<keyword evidence="6 9" id="KW-0067">ATP-binding</keyword>